<evidence type="ECO:0000313" key="2">
    <source>
        <dbReference type="EMBL" id="KAK8120407.1"/>
    </source>
</evidence>
<protein>
    <submittedName>
        <fullName evidence="2">Uncharacterized protein</fullName>
    </submittedName>
</protein>
<gene>
    <name evidence="2" type="ORF">PG999_004527</name>
</gene>
<reference evidence="2 3" key="1">
    <citation type="submission" date="2023-01" db="EMBL/GenBank/DDBJ databases">
        <title>Analysis of 21 Apiospora genomes using comparative genomics revels a genus with tremendous synthesis potential of carbohydrate active enzymes and secondary metabolites.</title>
        <authorList>
            <person name="Sorensen T."/>
        </authorList>
    </citation>
    <scope>NUCLEOTIDE SEQUENCE [LARGE SCALE GENOMIC DNA]</scope>
    <source>
        <strain evidence="2 3">CBS 117206</strain>
    </source>
</reference>
<evidence type="ECO:0000256" key="1">
    <source>
        <dbReference type="SAM" id="MobiDB-lite"/>
    </source>
</evidence>
<feature type="region of interest" description="Disordered" evidence="1">
    <location>
        <begin position="143"/>
        <end position="220"/>
    </location>
</feature>
<organism evidence="2 3">
    <name type="scientific">Apiospora kogelbergensis</name>
    <dbReference type="NCBI Taxonomy" id="1337665"/>
    <lineage>
        <taxon>Eukaryota</taxon>
        <taxon>Fungi</taxon>
        <taxon>Dikarya</taxon>
        <taxon>Ascomycota</taxon>
        <taxon>Pezizomycotina</taxon>
        <taxon>Sordariomycetes</taxon>
        <taxon>Xylariomycetidae</taxon>
        <taxon>Amphisphaeriales</taxon>
        <taxon>Apiosporaceae</taxon>
        <taxon>Apiospora</taxon>
    </lineage>
</organism>
<proteinExistence type="predicted"/>
<evidence type="ECO:0000313" key="3">
    <source>
        <dbReference type="Proteomes" id="UP001392437"/>
    </source>
</evidence>
<feature type="compositionally biased region" description="Low complexity" evidence="1">
    <location>
        <begin position="148"/>
        <end position="169"/>
    </location>
</feature>
<dbReference type="EMBL" id="JAQQWP010000004">
    <property type="protein sequence ID" value="KAK8120407.1"/>
    <property type="molecule type" value="Genomic_DNA"/>
</dbReference>
<feature type="compositionally biased region" description="Basic and acidic residues" evidence="1">
    <location>
        <begin position="1"/>
        <end position="15"/>
    </location>
</feature>
<comment type="caution">
    <text evidence="2">The sequence shown here is derived from an EMBL/GenBank/DDBJ whole genome shotgun (WGS) entry which is preliminary data.</text>
</comment>
<dbReference type="AlphaFoldDB" id="A0AAW0QZM2"/>
<accession>A0AAW0QZM2</accession>
<dbReference type="Proteomes" id="UP001392437">
    <property type="component" value="Unassembled WGS sequence"/>
</dbReference>
<name>A0AAW0QZM2_9PEZI</name>
<feature type="region of interest" description="Disordered" evidence="1">
    <location>
        <begin position="1"/>
        <end position="49"/>
    </location>
</feature>
<feature type="compositionally biased region" description="Basic and acidic residues" evidence="1">
    <location>
        <begin position="171"/>
        <end position="189"/>
    </location>
</feature>
<keyword evidence="3" id="KW-1185">Reference proteome</keyword>
<sequence length="220" mass="23604">MSRSKATEETTELPRRQGSGLERALGAVDKAVGNATGSAKGTNDTAGDATEGATGLLATLLTMLVAAPLARLARSSARPARRLVMSTRLLKTKPKGRRPVRRPLHHLRKDQNDNILDKLAGSQDFIGKEIKAINEKDALLGKDNAGLAPRAPSTASRMRSSRSPRPTMAENNDRAEHQPEEERNEDFIKTTKPRSRAAGISRKPTASSSLGPDGRIADNA</sequence>